<dbReference type="EMBL" id="LHPN01000001">
    <property type="protein sequence ID" value="OAL75335.1"/>
    <property type="molecule type" value="Genomic_DNA"/>
</dbReference>
<sequence length="226" mass="24627">MPFPSRLKLLFRASRPTYWTTTLIFYLIGLLQAGSYPQSVPEIMLAVAFSAPLCLIVMGGSDIHDYESDIKNPRKGQSWLDGRSVEKVDHAFVLQACKVATISVILLAIPASVQIPQTMAYVLIALGASWAYTTPPIRLKGRPFLDSICAGTLYWSIWASGFCLRDGEGSTSLQGSNPSVWIFFFCAGLQTFTAVLDQKADSAADIRTIATACGERMAAFLSTITL</sequence>
<keyword evidence="6" id="KW-1185">Reference proteome</keyword>
<dbReference type="InterPro" id="IPR000537">
    <property type="entry name" value="UbiA_prenyltransferase"/>
</dbReference>
<evidence type="ECO:0000256" key="2">
    <source>
        <dbReference type="ARBA" id="ARBA00022692"/>
    </source>
</evidence>
<evidence type="ECO:0000313" key="5">
    <source>
        <dbReference type="EMBL" id="OAL75335.1"/>
    </source>
</evidence>
<dbReference type="Pfam" id="PF01040">
    <property type="entry name" value="UbiA"/>
    <property type="match status" value="1"/>
</dbReference>
<protein>
    <recommendedName>
        <fullName evidence="7">UbiA prenyltransferase</fullName>
    </recommendedName>
</protein>
<dbReference type="GO" id="GO:0016020">
    <property type="term" value="C:membrane"/>
    <property type="evidence" value="ECO:0007669"/>
    <property type="project" value="UniProtKB-SubCell"/>
</dbReference>
<dbReference type="Proteomes" id="UP000243519">
    <property type="component" value="Unassembled WGS sequence"/>
</dbReference>
<evidence type="ECO:0000256" key="4">
    <source>
        <dbReference type="ARBA" id="ARBA00023136"/>
    </source>
</evidence>
<accession>A0A178FTX1</accession>
<evidence type="ECO:0000313" key="6">
    <source>
        <dbReference type="Proteomes" id="UP000243519"/>
    </source>
</evidence>
<comment type="caution">
    <text evidence="5">The sequence shown here is derived from an EMBL/GenBank/DDBJ whole genome shotgun (WGS) entry which is preliminary data.</text>
</comment>
<keyword evidence="4" id="KW-0472">Membrane</keyword>
<keyword evidence="2" id="KW-0812">Transmembrane</keyword>
<dbReference type="AlphaFoldDB" id="A0A178FTX1"/>
<evidence type="ECO:0008006" key="7">
    <source>
        <dbReference type="Google" id="ProtNLM"/>
    </source>
</evidence>
<keyword evidence="3" id="KW-1133">Transmembrane helix</keyword>
<proteinExistence type="predicted"/>
<dbReference type="OrthoDB" id="2753389at2759"/>
<dbReference type="InterPro" id="IPR044878">
    <property type="entry name" value="UbiA_sf"/>
</dbReference>
<dbReference type="Gene3D" id="1.10.357.140">
    <property type="entry name" value="UbiA prenyltransferase"/>
    <property type="match status" value="1"/>
</dbReference>
<dbReference type="GO" id="GO:0016765">
    <property type="term" value="F:transferase activity, transferring alkyl or aryl (other than methyl) groups"/>
    <property type="evidence" value="ECO:0007669"/>
    <property type="project" value="InterPro"/>
</dbReference>
<evidence type="ECO:0000256" key="3">
    <source>
        <dbReference type="ARBA" id="ARBA00022989"/>
    </source>
</evidence>
<name>A0A178FTX1_TRIVO</name>
<reference evidence="5 6" key="1">
    <citation type="submission" date="2016-05" db="EMBL/GenBank/DDBJ databases">
        <title>Genome sequencing of Trichophyton violaceum CMCC(F)T3l isolated from hair.</title>
        <authorList>
            <person name="Zhan P."/>
            <person name="Tao Y."/>
            <person name="Liu W."/>
        </authorList>
    </citation>
    <scope>NUCLEOTIDE SEQUENCE [LARGE SCALE GENOMIC DNA]</scope>
    <source>
        <strain evidence="6">CMCC(F)T3l</strain>
    </source>
</reference>
<organism evidence="5 6">
    <name type="scientific">Trichophyton violaceum</name>
    <dbReference type="NCBI Taxonomy" id="34388"/>
    <lineage>
        <taxon>Eukaryota</taxon>
        <taxon>Fungi</taxon>
        <taxon>Dikarya</taxon>
        <taxon>Ascomycota</taxon>
        <taxon>Pezizomycotina</taxon>
        <taxon>Eurotiomycetes</taxon>
        <taxon>Eurotiomycetidae</taxon>
        <taxon>Onygenales</taxon>
        <taxon>Arthrodermataceae</taxon>
        <taxon>Trichophyton</taxon>
    </lineage>
</organism>
<evidence type="ECO:0000256" key="1">
    <source>
        <dbReference type="ARBA" id="ARBA00004141"/>
    </source>
</evidence>
<comment type="subcellular location">
    <subcellularLocation>
        <location evidence="1">Membrane</location>
        <topology evidence="1">Multi-pass membrane protein</topology>
    </subcellularLocation>
</comment>
<gene>
    <name evidence="5" type="ORF">A7D00_0934</name>
</gene>